<sequence length="78" mass="8163">MIMTHRTALEAIPESSWFKSSYSENNGTACVEVADLTATPHASVAIRDSKDPDGPALLVPPEAFAAFVADVRAGVFGG</sequence>
<protein>
    <recommendedName>
        <fullName evidence="1">DUF397 domain-containing protein</fullName>
    </recommendedName>
</protein>
<feature type="domain" description="DUF397" evidence="1">
    <location>
        <begin position="16"/>
        <end position="72"/>
    </location>
</feature>
<gene>
    <name evidence="2" type="ordered locus">SCATT_23900</name>
</gene>
<dbReference type="Pfam" id="PF04149">
    <property type="entry name" value="DUF397"/>
    <property type="match status" value="1"/>
</dbReference>
<dbReference type="InterPro" id="IPR007278">
    <property type="entry name" value="DUF397"/>
</dbReference>
<dbReference type="PATRIC" id="fig|1003195.29.peg.2396"/>
<proteinExistence type="predicted"/>
<dbReference type="AlphaFoldDB" id="G8WS01"/>
<evidence type="ECO:0000313" key="3">
    <source>
        <dbReference type="Proteomes" id="UP000007842"/>
    </source>
</evidence>
<name>G8WS01_STREN</name>
<dbReference type="EMBL" id="CP003219">
    <property type="protein sequence ID" value="AEW94761.1"/>
    <property type="molecule type" value="Genomic_DNA"/>
</dbReference>
<dbReference type="KEGG" id="scy:SCATT_23900"/>
<evidence type="ECO:0000259" key="1">
    <source>
        <dbReference type="Pfam" id="PF04149"/>
    </source>
</evidence>
<keyword evidence="3" id="KW-1185">Reference proteome</keyword>
<evidence type="ECO:0000313" key="2">
    <source>
        <dbReference type="EMBL" id="AEW94761.1"/>
    </source>
</evidence>
<dbReference type="STRING" id="1003195.SCATT_23900"/>
<dbReference type="HOGENOM" id="CLU_131550_2_0_11"/>
<accession>G8WS01</accession>
<dbReference type="Proteomes" id="UP000007842">
    <property type="component" value="Chromosome"/>
</dbReference>
<dbReference type="eggNOG" id="ENOG5030IFR">
    <property type="taxonomic scope" value="Bacteria"/>
</dbReference>
<organism evidence="2 3">
    <name type="scientific">Streptantibioticus cattleyicolor (strain ATCC 35852 / DSM 46488 / JCM 4925 / NBRC 14057 / NRRL 8057)</name>
    <name type="common">Streptomyces cattleya</name>
    <dbReference type="NCBI Taxonomy" id="1003195"/>
    <lineage>
        <taxon>Bacteria</taxon>
        <taxon>Bacillati</taxon>
        <taxon>Actinomycetota</taxon>
        <taxon>Actinomycetes</taxon>
        <taxon>Kitasatosporales</taxon>
        <taxon>Streptomycetaceae</taxon>
        <taxon>Streptantibioticus</taxon>
    </lineage>
</organism>
<reference evidence="3" key="1">
    <citation type="submission" date="2011-12" db="EMBL/GenBank/DDBJ databases">
        <title>Complete genome sequence of Streptomyces cattleya strain DSM 46488.</title>
        <authorList>
            <person name="Ou H.-Y."/>
            <person name="Li P."/>
            <person name="Zhao C."/>
            <person name="O'Hagan D."/>
            <person name="Deng Z."/>
        </authorList>
    </citation>
    <scope>NUCLEOTIDE SEQUENCE [LARGE SCALE GENOMIC DNA]</scope>
    <source>
        <strain evidence="3">ATCC 35852 / DSM 46488 / JCM 4925 / NBRC 14057 / NRRL 8057</strain>
    </source>
</reference>